<dbReference type="AlphaFoldDB" id="A0A8K0N776"/>
<dbReference type="GO" id="GO:0009733">
    <property type="term" value="P:response to auxin"/>
    <property type="evidence" value="ECO:0007669"/>
    <property type="project" value="InterPro"/>
</dbReference>
<reference evidence="2" key="2">
    <citation type="submission" date="2019-07" db="EMBL/GenBank/DDBJ databases">
        <authorList>
            <person name="Yang Y."/>
            <person name="Bocs S."/>
            <person name="Baudouin L."/>
        </authorList>
    </citation>
    <scope>NUCLEOTIDE SEQUENCE</scope>
    <source>
        <tissue evidence="2">Spear leaf of Hainan Tall coconut</tissue>
    </source>
</reference>
<dbReference type="PANTHER" id="PTHR31175:SF120">
    <property type="entry name" value="OS09G0547100 PROTEIN"/>
    <property type="match status" value="1"/>
</dbReference>
<proteinExistence type="inferred from homology"/>
<organism evidence="2 3">
    <name type="scientific">Cocos nucifera</name>
    <name type="common">Coconut palm</name>
    <dbReference type="NCBI Taxonomy" id="13894"/>
    <lineage>
        <taxon>Eukaryota</taxon>
        <taxon>Viridiplantae</taxon>
        <taxon>Streptophyta</taxon>
        <taxon>Embryophyta</taxon>
        <taxon>Tracheophyta</taxon>
        <taxon>Spermatophyta</taxon>
        <taxon>Magnoliopsida</taxon>
        <taxon>Liliopsida</taxon>
        <taxon>Arecaceae</taxon>
        <taxon>Arecoideae</taxon>
        <taxon>Cocoseae</taxon>
        <taxon>Attaleinae</taxon>
        <taxon>Cocos</taxon>
    </lineage>
</organism>
<dbReference type="OrthoDB" id="1936278at2759"/>
<gene>
    <name evidence="2" type="ORF">COCNU_09G004980</name>
</gene>
<sequence length="146" mass="16409">MINSKRVGEMTKKWQKVTSLGRRRFSVARSGARLDSNACSTSVADKGHFIVYTSEGKRFMVPLAFLDSRIFQELFRMSEEVFGSPGDGPIMLPCDAVFMEYATSLLRRRVPQEVERALLDSLSISHHSECSFLPLGLKQQLVVCCS</sequence>
<comment type="similarity">
    <text evidence="1">Belongs to the ARG7 family.</text>
</comment>
<protein>
    <submittedName>
        <fullName evidence="2">Auxin-responsive protein SAUR36</fullName>
    </submittedName>
</protein>
<dbReference type="EMBL" id="CM017880">
    <property type="protein sequence ID" value="KAG1361035.1"/>
    <property type="molecule type" value="Genomic_DNA"/>
</dbReference>
<comment type="caution">
    <text evidence="2">The sequence shown here is derived from an EMBL/GenBank/DDBJ whole genome shotgun (WGS) entry which is preliminary data.</text>
</comment>
<keyword evidence="3" id="KW-1185">Reference proteome</keyword>
<name>A0A8K0N776_COCNU</name>
<evidence type="ECO:0000313" key="2">
    <source>
        <dbReference type="EMBL" id="KAG1361035.1"/>
    </source>
</evidence>
<dbReference type="Proteomes" id="UP000797356">
    <property type="component" value="Chromosome 9"/>
</dbReference>
<dbReference type="PANTHER" id="PTHR31175">
    <property type="entry name" value="AUXIN-RESPONSIVE FAMILY PROTEIN"/>
    <property type="match status" value="1"/>
</dbReference>
<accession>A0A8K0N776</accession>
<evidence type="ECO:0000256" key="1">
    <source>
        <dbReference type="ARBA" id="ARBA00006974"/>
    </source>
</evidence>
<reference evidence="2" key="1">
    <citation type="journal article" date="2017" name="Gigascience">
        <title>The genome draft of coconut (Cocos nucifera).</title>
        <authorList>
            <person name="Xiao Y."/>
            <person name="Xu P."/>
            <person name="Fan H."/>
            <person name="Baudouin L."/>
            <person name="Xia W."/>
            <person name="Bocs S."/>
            <person name="Xu J."/>
            <person name="Li Q."/>
            <person name="Guo A."/>
            <person name="Zhou L."/>
            <person name="Li J."/>
            <person name="Wu Y."/>
            <person name="Ma Z."/>
            <person name="Armero A."/>
            <person name="Issali A.E."/>
            <person name="Liu N."/>
            <person name="Peng M."/>
            <person name="Yang Y."/>
        </authorList>
    </citation>
    <scope>NUCLEOTIDE SEQUENCE</scope>
    <source>
        <tissue evidence="2">Spear leaf of Hainan Tall coconut</tissue>
    </source>
</reference>
<dbReference type="Pfam" id="PF02519">
    <property type="entry name" value="Auxin_inducible"/>
    <property type="match status" value="1"/>
</dbReference>
<evidence type="ECO:0000313" key="3">
    <source>
        <dbReference type="Proteomes" id="UP000797356"/>
    </source>
</evidence>
<dbReference type="InterPro" id="IPR003676">
    <property type="entry name" value="SAUR_fam"/>
</dbReference>